<dbReference type="InterPro" id="IPR012337">
    <property type="entry name" value="RNaseH-like_sf"/>
</dbReference>
<feature type="region of interest" description="Disordered" evidence="10">
    <location>
        <begin position="354"/>
        <end position="381"/>
    </location>
</feature>
<dbReference type="InterPro" id="IPR037431">
    <property type="entry name" value="REX4_DEDDh_dom"/>
</dbReference>
<dbReference type="RefSeq" id="XP_006694335.1">
    <property type="nucleotide sequence ID" value="XM_006694272.1"/>
</dbReference>
<dbReference type="PANTHER" id="PTHR12801">
    <property type="entry name" value="RNA EXONUCLEASE REXO1 / RECO3 FAMILY MEMBER-RELATED"/>
    <property type="match status" value="1"/>
</dbReference>
<dbReference type="HOGENOM" id="CLU_022453_2_1_1"/>
<dbReference type="STRING" id="759272.G0S3X7"/>
<dbReference type="Proteomes" id="UP000008066">
    <property type="component" value="Unassembled WGS sequence"/>
</dbReference>
<dbReference type="eggNOG" id="KOG2249">
    <property type="taxonomic scope" value="Eukaryota"/>
</dbReference>
<dbReference type="SMART" id="SM00479">
    <property type="entry name" value="EXOIII"/>
    <property type="match status" value="1"/>
</dbReference>
<comment type="subcellular location">
    <subcellularLocation>
        <location evidence="1">Nucleus</location>
    </subcellularLocation>
</comment>
<feature type="region of interest" description="Disordered" evidence="10">
    <location>
        <begin position="16"/>
        <end position="136"/>
    </location>
</feature>
<evidence type="ECO:0000313" key="12">
    <source>
        <dbReference type="EMBL" id="EGS22039.1"/>
    </source>
</evidence>
<dbReference type="GO" id="GO:0006364">
    <property type="term" value="P:rRNA processing"/>
    <property type="evidence" value="ECO:0007669"/>
    <property type="project" value="UniProtKB-KW"/>
</dbReference>
<proteinExistence type="inferred from homology"/>
<feature type="domain" description="Exonuclease" evidence="11">
    <location>
        <begin position="190"/>
        <end position="351"/>
    </location>
</feature>
<keyword evidence="7" id="KW-0269">Exonuclease</keyword>
<comment type="function">
    <text evidence="9">Exoribonuclease involved in ribosome biosynthesis. Involved in the processing of ITS1, the internal transcribed spacer localized between the 18S and 5.8S rRNAs.</text>
</comment>
<organism evidence="13">
    <name type="scientific">Chaetomium thermophilum (strain DSM 1495 / CBS 144.50 / IMI 039719)</name>
    <name type="common">Thermochaetoides thermophila</name>
    <dbReference type="NCBI Taxonomy" id="759272"/>
    <lineage>
        <taxon>Eukaryota</taxon>
        <taxon>Fungi</taxon>
        <taxon>Dikarya</taxon>
        <taxon>Ascomycota</taxon>
        <taxon>Pezizomycotina</taxon>
        <taxon>Sordariomycetes</taxon>
        <taxon>Sordariomycetidae</taxon>
        <taxon>Sordariales</taxon>
        <taxon>Chaetomiaceae</taxon>
        <taxon>Thermochaetoides</taxon>
    </lineage>
</organism>
<dbReference type="KEGG" id="cthr:CTHT_0039240"/>
<gene>
    <name evidence="12" type="ORF">CTHT_0039240</name>
</gene>
<name>G0S3X7_CHATD</name>
<keyword evidence="8" id="KW-0539">Nucleus</keyword>
<dbReference type="AlphaFoldDB" id="G0S3X7"/>
<dbReference type="GO" id="GO:0000027">
    <property type="term" value="P:ribosomal large subunit assembly"/>
    <property type="evidence" value="ECO:0007669"/>
    <property type="project" value="TreeGrafter"/>
</dbReference>
<dbReference type="CDD" id="cd06144">
    <property type="entry name" value="REX4_like"/>
    <property type="match status" value="1"/>
</dbReference>
<dbReference type="InterPro" id="IPR036397">
    <property type="entry name" value="RNaseH_sf"/>
</dbReference>
<keyword evidence="4" id="KW-0698">rRNA processing</keyword>
<dbReference type="EMBL" id="GL988041">
    <property type="protein sequence ID" value="EGS22039.1"/>
    <property type="molecule type" value="Genomic_DNA"/>
</dbReference>
<evidence type="ECO:0000256" key="6">
    <source>
        <dbReference type="ARBA" id="ARBA00022801"/>
    </source>
</evidence>
<evidence type="ECO:0000256" key="8">
    <source>
        <dbReference type="ARBA" id="ARBA00023242"/>
    </source>
</evidence>
<keyword evidence="5" id="KW-0540">Nuclease</keyword>
<dbReference type="GO" id="GO:0005634">
    <property type="term" value="C:nucleus"/>
    <property type="evidence" value="ECO:0007669"/>
    <property type="project" value="UniProtKB-SubCell"/>
</dbReference>
<sequence length="381" mass="41533">MAVDISQLSANWKKLQEKIKTVESTKAKTPAEKSNKRKAGESGIEEKPFKKRKEDKGSPKKVKDSKESPKKGEKEKLSKVKAKDDAKKSETKDSKPPKDSKTSSQSSSKDKKPSSSTMGNTLSSKIDPSPLTSTRTGTISPSLALWAAENDITPESLAEAYGLGLHNNSLLTSNPTTPNAGLTPNLEVGKYIALDCEMVGVGDGGHEDALARVSVVDFHGRQVYDSYVRPRQRVVDWRTAVSGVAPKHMATARSFDEVQAQIASLLKGRVLIGHDVKHDLRVLELSHPVKDIRDTAKYGGFRKYGHGPKPALKVLAKEVLGVEVQKGEHSSMEDARVAMLLFRKCKSGFDLEHAARFPEDSNRKDGGKKGGKGKGKKAKKR</sequence>
<evidence type="ECO:0000256" key="7">
    <source>
        <dbReference type="ARBA" id="ARBA00022839"/>
    </source>
</evidence>
<reference evidence="12 13" key="1">
    <citation type="journal article" date="2011" name="Cell">
        <title>Insight into structure and assembly of the nuclear pore complex by utilizing the genome of a eukaryotic thermophile.</title>
        <authorList>
            <person name="Amlacher S."/>
            <person name="Sarges P."/>
            <person name="Flemming D."/>
            <person name="van Noort V."/>
            <person name="Kunze R."/>
            <person name="Devos D.P."/>
            <person name="Arumugam M."/>
            <person name="Bork P."/>
            <person name="Hurt E."/>
        </authorList>
    </citation>
    <scope>NUCLEOTIDE SEQUENCE [LARGE SCALE GENOMIC DNA]</scope>
    <source>
        <strain evidence="13">DSM 1495 / CBS 144.50 / IMI 039719</strain>
    </source>
</reference>
<keyword evidence="6" id="KW-0378">Hydrolase</keyword>
<dbReference type="GO" id="GO:0008408">
    <property type="term" value="F:3'-5' exonuclease activity"/>
    <property type="evidence" value="ECO:0007669"/>
    <property type="project" value="InterPro"/>
</dbReference>
<dbReference type="OMA" id="HVSGISK"/>
<dbReference type="GO" id="GO:0003676">
    <property type="term" value="F:nucleic acid binding"/>
    <property type="evidence" value="ECO:0007669"/>
    <property type="project" value="InterPro"/>
</dbReference>
<comment type="similarity">
    <text evidence="2">Belongs to the REXO4 family.</text>
</comment>
<dbReference type="FunFam" id="3.30.420.10:FF:000007">
    <property type="entry name" value="Interferon-stimulated exonuclease gene 20"/>
    <property type="match status" value="1"/>
</dbReference>
<evidence type="ECO:0000256" key="5">
    <source>
        <dbReference type="ARBA" id="ARBA00022722"/>
    </source>
</evidence>
<dbReference type="Pfam" id="PF00929">
    <property type="entry name" value="RNase_T"/>
    <property type="match status" value="1"/>
</dbReference>
<dbReference type="SUPFAM" id="SSF53098">
    <property type="entry name" value="Ribonuclease H-like"/>
    <property type="match status" value="1"/>
</dbReference>
<dbReference type="GeneID" id="18257962"/>
<feature type="compositionally biased region" description="Basic and acidic residues" evidence="10">
    <location>
        <begin position="16"/>
        <end position="101"/>
    </location>
</feature>
<protein>
    <recommendedName>
        <fullName evidence="3">RNA exonuclease 4</fullName>
    </recommendedName>
</protein>
<evidence type="ECO:0000256" key="3">
    <source>
        <dbReference type="ARBA" id="ARBA00016937"/>
    </source>
</evidence>
<evidence type="ECO:0000256" key="4">
    <source>
        <dbReference type="ARBA" id="ARBA00022552"/>
    </source>
</evidence>
<evidence type="ECO:0000256" key="10">
    <source>
        <dbReference type="SAM" id="MobiDB-lite"/>
    </source>
</evidence>
<dbReference type="InterPro" id="IPR047021">
    <property type="entry name" value="REXO1/3/4-like"/>
</dbReference>
<accession>G0S3X7</accession>
<evidence type="ECO:0000256" key="9">
    <source>
        <dbReference type="ARBA" id="ARBA00025599"/>
    </source>
</evidence>
<dbReference type="InterPro" id="IPR013520">
    <property type="entry name" value="Ribonucl_H"/>
</dbReference>
<dbReference type="OrthoDB" id="8191639at2759"/>
<keyword evidence="13" id="KW-1185">Reference proteome</keyword>
<dbReference type="Gene3D" id="3.30.420.10">
    <property type="entry name" value="Ribonuclease H-like superfamily/Ribonuclease H"/>
    <property type="match status" value="1"/>
</dbReference>
<dbReference type="PANTHER" id="PTHR12801:SF45">
    <property type="entry name" value="RNA EXONUCLEASE 4"/>
    <property type="match status" value="1"/>
</dbReference>
<evidence type="ECO:0000256" key="2">
    <source>
        <dbReference type="ARBA" id="ARBA00010489"/>
    </source>
</evidence>
<evidence type="ECO:0000256" key="1">
    <source>
        <dbReference type="ARBA" id="ARBA00004123"/>
    </source>
</evidence>
<evidence type="ECO:0000313" key="13">
    <source>
        <dbReference type="Proteomes" id="UP000008066"/>
    </source>
</evidence>
<feature type="compositionally biased region" description="Basic residues" evidence="10">
    <location>
        <begin position="369"/>
        <end position="381"/>
    </location>
</feature>
<evidence type="ECO:0000259" key="11">
    <source>
        <dbReference type="SMART" id="SM00479"/>
    </source>
</evidence>
<feature type="compositionally biased region" description="Polar residues" evidence="10">
    <location>
        <begin position="118"/>
        <end position="136"/>
    </location>
</feature>
<feature type="compositionally biased region" description="Basic and acidic residues" evidence="10">
    <location>
        <begin position="354"/>
        <end position="368"/>
    </location>
</feature>